<dbReference type="SUPFAM" id="SSF57716">
    <property type="entry name" value="Glucocorticoid receptor-like (DNA-binding domain)"/>
    <property type="match status" value="1"/>
</dbReference>
<evidence type="ECO:0000313" key="7">
    <source>
        <dbReference type="Proteomes" id="UP001152799"/>
    </source>
</evidence>
<dbReference type="OrthoDB" id="10069167at2759"/>
<evidence type="ECO:0000256" key="1">
    <source>
        <dbReference type="ARBA" id="ARBA00022723"/>
    </source>
</evidence>
<dbReference type="InterPro" id="IPR001781">
    <property type="entry name" value="Znf_LIM"/>
</dbReference>
<keyword evidence="4" id="KW-0440">LIM domain</keyword>
<name>A0A9N9N0A5_9CUCU</name>
<dbReference type="EMBL" id="OU892283">
    <property type="protein sequence ID" value="CAG9771309.1"/>
    <property type="molecule type" value="Genomic_DNA"/>
</dbReference>
<keyword evidence="7" id="KW-1185">Reference proteome</keyword>
<dbReference type="PANTHER" id="PTHR24211:SF37">
    <property type="entry name" value="PROTEIN ESPINAS-LIKE PROTEIN"/>
    <property type="match status" value="1"/>
</dbReference>
<dbReference type="Gene3D" id="2.10.110.10">
    <property type="entry name" value="Cysteine Rich Protein"/>
    <property type="match status" value="1"/>
</dbReference>
<dbReference type="GO" id="GO:0008270">
    <property type="term" value="F:zinc ion binding"/>
    <property type="evidence" value="ECO:0007669"/>
    <property type="project" value="InterPro"/>
</dbReference>
<dbReference type="PANTHER" id="PTHR24211">
    <property type="entry name" value="LIM DOMAIN-CONTAINING PROTEIN"/>
    <property type="match status" value="1"/>
</dbReference>
<evidence type="ECO:0000259" key="5">
    <source>
        <dbReference type="PROSITE" id="PS00478"/>
    </source>
</evidence>
<proteinExistence type="predicted"/>
<dbReference type="Pfam" id="PF00412">
    <property type="entry name" value="LIM"/>
    <property type="match status" value="1"/>
</dbReference>
<protein>
    <recommendedName>
        <fullName evidence="5">LIM zinc-binding domain-containing protein</fullName>
    </recommendedName>
</protein>
<dbReference type="AlphaFoldDB" id="A0A9N9N0A5"/>
<dbReference type="Pfam" id="PF06297">
    <property type="entry name" value="PET"/>
    <property type="match status" value="1"/>
</dbReference>
<dbReference type="PROSITE" id="PS00478">
    <property type="entry name" value="LIM_DOMAIN_1"/>
    <property type="match status" value="1"/>
</dbReference>
<evidence type="ECO:0000313" key="6">
    <source>
        <dbReference type="EMBL" id="CAG9771309.1"/>
    </source>
</evidence>
<sequence length="270" mass="30315">MNVFEKKTHKVWVKTMLPQCGINEKNISAALPWSGLTWACIRILQLYAKVFDQDINKFNPKKTCKNCRCSKDGHEVQAEHGARSRLGLAGHEDGLNARSLGYTFVPPGLTTAKQVDQYYSTLPSEEVPKLGSKGETIRSQRIVKQLPKQDLSLSACKFVEQEYATSYEDFVSGRNQVALDVGVAKSAPPNSVCKSCDRPWSAQQIVVSAPRLGQMVWHPGCFKCSECDDLLVDLAYCVYNDKLFCERHYAEKMKPRCAGCDEVRIFFCNS</sequence>
<reference evidence="6" key="1">
    <citation type="submission" date="2022-01" db="EMBL/GenBank/DDBJ databases">
        <authorList>
            <person name="King R."/>
        </authorList>
    </citation>
    <scope>NUCLEOTIDE SEQUENCE</scope>
</reference>
<evidence type="ECO:0000256" key="3">
    <source>
        <dbReference type="ARBA" id="ARBA00022833"/>
    </source>
</evidence>
<dbReference type="InterPro" id="IPR010442">
    <property type="entry name" value="PET_domain"/>
</dbReference>
<dbReference type="Proteomes" id="UP001152799">
    <property type="component" value="Chromosome 7"/>
</dbReference>
<accession>A0A9N9N0A5</accession>
<dbReference type="CDD" id="cd09830">
    <property type="entry name" value="PET_LIMPETin_LIM-9"/>
    <property type="match status" value="1"/>
</dbReference>
<keyword evidence="2" id="KW-0677">Repeat</keyword>
<dbReference type="SMART" id="SM00132">
    <property type="entry name" value="LIM"/>
    <property type="match status" value="1"/>
</dbReference>
<keyword evidence="3" id="KW-0862">Zinc</keyword>
<evidence type="ECO:0000256" key="2">
    <source>
        <dbReference type="ARBA" id="ARBA00022737"/>
    </source>
</evidence>
<organism evidence="6 7">
    <name type="scientific">Ceutorhynchus assimilis</name>
    <name type="common">cabbage seed weevil</name>
    <dbReference type="NCBI Taxonomy" id="467358"/>
    <lineage>
        <taxon>Eukaryota</taxon>
        <taxon>Metazoa</taxon>
        <taxon>Ecdysozoa</taxon>
        <taxon>Arthropoda</taxon>
        <taxon>Hexapoda</taxon>
        <taxon>Insecta</taxon>
        <taxon>Pterygota</taxon>
        <taxon>Neoptera</taxon>
        <taxon>Endopterygota</taxon>
        <taxon>Coleoptera</taxon>
        <taxon>Polyphaga</taxon>
        <taxon>Cucujiformia</taxon>
        <taxon>Curculionidae</taxon>
        <taxon>Ceutorhynchinae</taxon>
        <taxon>Ceutorhynchus</taxon>
    </lineage>
</organism>
<keyword evidence="1" id="KW-0479">Metal-binding</keyword>
<evidence type="ECO:0000256" key="4">
    <source>
        <dbReference type="ARBA" id="ARBA00023038"/>
    </source>
</evidence>
<dbReference type="InterPro" id="IPR047120">
    <property type="entry name" value="Pk/Esn/Tes"/>
</dbReference>
<gene>
    <name evidence="6" type="ORF">CEUTPL_LOCUS11746</name>
</gene>
<feature type="domain" description="LIM zinc-binding" evidence="5">
    <location>
        <begin position="193"/>
        <end position="231"/>
    </location>
</feature>